<sequence length="102" mass="11122">MAYQSNPVSLLEQVAMVELRSPGESTAVSLEARLIEAFADSAVDSTRQVDGVRRLLDSPDITHPEKLAVLQEQLGQYNVDINLLNTLVRKAVGTAETLLRSS</sequence>
<dbReference type="NCBIfam" id="NF038054">
    <property type="entry name" value="T3SS_SctI"/>
    <property type="match status" value="1"/>
</dbReference>
<reference evidence="1 2" key="1">
    <citation type="submission" date="2020-04" db="EMBL/GenBank/DDBJ databases">
        <title>Molecular characterization of pseudomonads from Agaricus bisporus reveal novel blotch 2 pathogens in Western Europe.</title>
        <authorList>
            <person name="Taparia T."/>
            <person name="Krijger M."/>
            <person name="Haynes E."/>
            <person name="Elpinstone J.G."/>
            <person name="Noble R."/>
            <person name="Van Der Wolf J."/>
        </authorList>
    </citation>
    <scope>NUCLEOTIDE SEQUENCE [LARGE SCALE GENOMIC DNA]</scope>
    <source>
        <strain evidence="1 2">IPO3737</strain>
    </source>
</reference>
<evidence type="ECO:0000313" key="1">
    <source>
        <dbReference type="EMBL" id="NWC31596.1"/>
    </source>
</evidence>
<dbReference type="InterPro" id="IPR047754">
    <property type="entry name" value="T3SS_SctI-like"/>
</dbReference>
<protein>
    <submittedName>
        <fullName evidence="1">Type III secretion system inner rod subunit SctI</fullName>
    </submittedName>
</protein>
<accession>A0A7Y8CI53</accession>
<dbReference type="Proteomes" id="UP000520592">
    <property type="component" value="Unassembled WGS sequence"/>
</dbReference>
<name>A0A7Y8CI53_9PSED</name>
<comment type="caution">
    <text evidence="1">The sequence shown here is derived from an EMBL/GenBank/DDBJ whole genome shotgun (WGS) entry which is preliminary data.</text>
</comment>
<proteinExistence type="predicted"/>
<organism evidence="1 2">
    <name type="scientific">Pseudomonas gingeri</name>
    <dbReference type="NCBI Taxonomy" id="117681"/>
    <lineage>
        <taxon>Bacteria</taxon>
        <taxon>Pseudomonadati</taxon>
        <taxon>Pseudomonadota</taxon>
        <taxon>Gammaproteobacteria</taxon>
        <taxon>Pseudomonadales</taxon>
        <taxon>Pseudomonadaceae</taxon>
        <taxon>Pseudomonas</taxon>
    </lineage>
</organism>
<dbReference type="EMBL" id="JACAQD010000006">
    <property type="protein sequence ID" value="NWC31596.1"/>
    <property type="molecule type" value="Genomic_DNA"/>
</dbReference>
<gene>
    <name evidence="1" type="primary">sctI</name>
    <name evidence="1" type="ORF">HX876_04290</name>
</gene>
<dbReference type="RefSeq" id="WP_177057553.1">
    <property type="nucleotide sequence ID" value="NZ_JACAPB010000003.1"/>
</dbReference>
<dbReference type="AlphaFoldDB" id="A0A7Y8CI53"/>
<evidence type="ECO:0000313" key="2">
    <source>
        <dbReference type="Proteomes" id="UP000520592"/>
    </source>
</evidence>